<dbReference type="InterPro" id="IPR029063">
    <property type="entry name" value="SAM-dependent_MTases_sf"/>
</dbReference>
<sequence length="286" mass="31791">MDPSDSPDFLRGATSRAPKYQPIDLTKPSIARVYSYFLGGKDYFEVDKRMSEYARSVVPEILKLAIANRSFVQRAVRFMAEQGVDQFLDIGSGLPSDGNIHEIAQEVIPAARVVYVDKDLTVLSHAQALLVGVETCAILTRDLLEPEKILTDDDTRRLLDFSRPVGLILGGILHHLSHHRESLRVSAVLRDALPVGSYIAVSHFKLPDPEDAEDHERAKQAENAFLEKLGTGRWSPPEQIMAYFGDFTMVEPGLVNCDAWHKTKDDPKIPIPIRPLIAGGVAQKRA</sequence>
<gene>
    <name evidence="1" type="ORF">CLV63_120104</name>
</gene>
<dbReference type="RefSeq" id="WP_106585627.1">
    <property type="nucleotide sequence ID" value="NZ_PYGA01000020.1"/>
</dbReference>
<evidence type="ECO:0000313" key="1">
    <source>
        <dbReference type="EMBL" id="PSK91377.1"/>
    </source>
</evidence>
<comment type="caution">
    <text evidence="1">The sequence shown here is derived from an EMBL/GenBank/DDBJ whole genome shotgun (WGS) entry which is preliminary data.</text>
</comment>
<dbReference type="EMBL" id="PYGA01000020">
    <property type="protein sequence ID" value="PSK91377.1"/>
    <property type="molecule type" value="Genomic_DNA"/>
</dbReference>
<keyword evidence="1" id="KW-0489">Methyltransferase</keyword>
<dbReference type="Proteomes" id="UP000240542">
    <property type="component" value="Unassembled WGS sequence"/>
</dbReference>
<dbReference type="Pfam" id="PF04672">
    <property type="entry name" value="Methyltransf_19"/>
    <property type="match status" value="1"/>
</dbReference>
<dbReference type="OrthoDB" id="3216820at2"/>
<protein>
    <submittedName>
        <fullName evidence="1">S-adenosyl methyltransferase</fullName>
    </submittedName>
</protein>
<name>A0A2P8D2D9_9ACTN</name>
<dbReference type="AlphaFoldDB" id="A0A2P8D2D9"/>
<organism evidence="1 2">
    <name type="scientific">Murinocardiopsis flavida</name>
    <dbReference type="NCBI Taxonomy" id="645275"/>
    <lineage>
        <taxon>Bacteria</taxon>
        <taxon>Bacillati</taxon>
        <taxon>Actinomycetota</taxon>
        <taxon>Actinomycetes</taxon>
        <taxon>Streptosporangiales</taxon>
        <taxon>Nocardiopsidaceae</taxon>
        <taxon>Murinocardiopsis</taxon>
    </lineage>
</organism>
<dbReference type="PIRSF" id="PIRSF017393">
    <property type="entry name" value="MTase_SAV2177"/>
    <property type="match status" value="1"/>
</dbReference>
<dbReference type="GO" id="GO:0008168">
    <property type="term" value="F:methyltransferase activity"/>
    <property type="evidence" value="ECO:0007669"/>
    <property type="project" value="UniProtKB-KW"/>
</dbReference>
<evidence type="ECO:0000313" key="2">
    <source>
        <dbReference type="Proteomes" id="UP000240542"/>
    </source>
</evidence>
<keyword evidence="1" id="KW-0808">Transferase</keyword>
<accession>A0A2P8D2D9</accession>
<proteinExistence type="predicted"/>
<dbReference type="GO" id="GO:0032259">
    <property type="term" value="P:methylation"/>
    <property type="evidence" value="ECO:0007669"/>
    <property type="project" value="UniProtKB-KW"/>
</dbReference>
<dbReference type="InterPro" id="IPR006764">
    <property type="entry name" value="SAM_dep_MeTrfase_SAV2177_type"/>
</dbReference>
<dbReference type="Gene3D" id="3.40.50.150">
    <property type="entry name" value="Vaccinia Virus protein VP39"/>
    <property type="match status" value="1"/>
</dbReference>
<reference evidence="1 2" key="1">
    <citation type="submission" date="2018-03" db="EMBL/GenBank/DDBJ databases">
        <title>Genomic Encyclopedia of Archaeal and Bacterial Type Strains, Phase II (KMG-II): from individual species to whole genera.</title>
        <authorList>
            <person name="Goeker M."/>
        </authorList>
    </citation>
    <scope>NUCLEOTIDE SEQUENCE [LARGE SCALE GENOMIC DNA]</scope>
    <source>
        <strain evidence="1 2">DSM 45312</strain>
    </source>
</reference>
<dbReference type="SUPFAM" id="SSF53335">
    <property type="entry name" value="S-adenosyl-L-methionine-dependent methyltransferases"/>
    <property type="match status" value="1"/>
</dbReference>
<keyword evidence="2" id="KW-1185">Reference proteome</keyword>